<evidence type="ECO:0000259" key="5">
    <source>
        <dbReference type="Pfam" id="PF21036"/>
    </source>
</evidence>
<dbReference type="Pfam" id="PF06722">
    <property type="entry name" value="EryCIII-like_C"/>
    <property type="match status" value="1"/>
</dbReference>
<feature type="domain" description="Erythromycin biosynthesis protein CIII-like C-terminal" evidence="4">
    <location>
        <begin position="251"/>
        <end position="397"/>
    </location>
</feature>
<evidence type="ECO:0000313" key="6">
    <source>
        <dbReference type="EMBL" id="MDX3043321.1"/>
    </source>
</evidence>
<sequence>MASRPALAGPTTAAGLAAATLVDESDLPRSVGAASPASTESRQAWSRITEAMAIDPADPVAPHLWRLYRDYVAPALNDLQPADALPDRPQPVLDALVRFCRSWKPDLVLWDPTMPASAVAARTLGAAHARLLWGLDHVGWSVDRYTRRKDELGEALIDRDPVVAAVRAMAERYEVAFDDELLHGQWSLDPMPAGMRLPTGRRTVPMSWVPYTGSGVLPEWLHERTGRPRVALTLGASMRAFSKDSEPLIAHLLEAVGALDIDVVATLNASQLEGIDHVPDNVRTIDYMPLSQLLPTCSAVIHHGGYGTMCAAAAAAVPQIVAMDGEAVMEGPISAHYLTEQGAGLRLEHAECSVDDIRKMVTRVLEEPSFQEASEAMRRDLLASPSPADVVPVLERLVAEYRTAI</sequence>
<proteinExistence type="inferred from homology"/>
<feature type="domain" description="Erythromycin biosynthesis protein CIII-like N-terminal" evidence="5">
    <location>
        <begin position="2"/>
        <end position="235"/>
    </location>
</feature>
<dbReference type="SUPFAM" id="SSF53756">
    <property type="entry name" value="UDP-Glycosyltransferase/glycogen phosphorylase"/>
    <property type="match status" value="1"/>
</dbReference>
<dbReference type="PANTHER" id="PTHR48050:SF13">
    <property type="entry name" value="STEROL 3-BETA-GLUCOSYLTRANSFERASE UGT80A2"/>
    <property type="match status" value="1"/>
</dbReference>
<dbReference type="EMBL" id="JARAWJ010000050">
    <property type="protein sequence ID" value="MDX3043321.1"/>
    <property type="molecule type" value="Genomic_DNA"/>
</dbReference>
<dbReference type="CDD" id="cd03784">
    <property type="entry name" value="GT1_Gtf-like"/>
    <property type="match status" value="1"/>
</dbReference>
<keyword evidence="7" id="KW-1185">Reference proteome</keyword>
<dbReference type="InterPro" id="IPR010610">
    <property type="entry name" value="EryCIII-like_C"/>
</dbReference>
<comment type="caution">
    <text evidence="6">The sequence shown here is derived from an EMBL/GenBank/DDBJ whole genome shotgun (WGS) entry which is preliminary data.</text>
</comment>
<gene>
    <name evidence="6" type="ORF">PV383_40055</name>
</gene>
<organism evidence="6 7">
    <name type="scientific">Streptomyces caniscabiei</name>
    <dbReference type="NCBI Taxonomy" id="2746961"/>
    <lineage>
        <taxon>Bacteria</taxon>
        <taxon>Bacillati</taxon>
        <taxon>Actinomycetota</taxon>
        <taxon>Actinomycetes</taxon>
        <taxon>Kitasatosporales</taxon>
        <taxon>Streptomycetaceae</taxon>
        <taxon>Streptomyces</taxon>
    </lineage>
</organism>
<dbReference type="PANTHER" id="PTHR48050">
    <property type="entry name" value="STEROL 3-BETA-GLUCOSYLTRANSFERASE"/>
    <property type="match status" value="1"/>
</dbReference>
<dbReference type="Gene3D" id="3.40.50.2000">
    <property type="entry name" value="Glycogen Phosphorylase B"/>
    <property type="match status" value="2"/>
</dbReference>
<reference evidence="6 7" key="1">
    <citation type="journal article" date="2023" name="Microb. Genom.">
        <title>Mesoterricola silvestris gen. nov., sp. nov., Mesoterricola sediminis sp. nov., Geothrix oryzae sp. nov., Geothrix edaphica sp. nov., Geothrix rubra sp. nov., and Geothrix limicola sp. nov., six novel members of Acidobacteriota isolated from soils.</title>
        <authorList>
            <person name="Weisberg A.J."/>
            <person name="Pearce E."/>
            <person name="Kramer C.G."/>
            <person name="Chang J.H."/>
            <person name="Clarke C.R."/>
        </authorList>
    </citation>
    <scope>NUCLEOTIDE SEQUENCE [LARGE SCALE GENOMIC DNA]</scope>
    <source>
        <strain evidence="6 7">NE20-4-1</strain>
    </source>
</reference>
<dbReference type="Pfam" id="PF21036">
    <property type="entry name" value="EryCIII-like_N"/>
    <property type="match status" value="1"/>
</dbReference>
<dbReference type="InterPro" id="IPR050426">
    <property type="entry name" value="Glycosyltransferase_28"/>
</dbReference>
<dbReference type="InterPro" id="IPR002213">
    <property type="entry name" value="UDP_glucos_trans"/>
</dbReference>
<dbReference type="Proteomes" id="UP001282474">
    <property type="component" value="Unassembled WGS sequence"/>
</dbReference>
<evidence type="ECO:0000313" key="7">
    <source>
        <dbReference type="Proteomes" id="UP001282474"/>
    </source>
</evidence>
<dbReference type="RefSeq" id="WP_052683119.1">
    <property type="nucleotide sequence ID" value="NZ_JABXWF010000003.1"/>
</dbReference>
<accession>A0ABU4N0L8</accession>
<keyword evidence="3" id="KW-0808">Transferase</keyword>
<evidence type="ECO:0000259" key="4">
    <source>
        <dbReference type="Pfam" id="PF06722"/>
    </source>
</evidence>
<keyword evidence="2" id="KW-0328">Glycosyltransferase</keyword>
<dbReference type="InterPro" id="IPR048284">
    <property type="entry name" value="EryCIII-like_N"/>
</dbReference>
<evidence type="ECO:0000256" key="1">
    <source>
        <dbReference type="ARBA" id="ARBA00006962"/>
    </source>
</evidence>
<evidence type="ECO:0000256" key="2">
    <source>
        <dbReference type="ARBA" id="ARBA00022676"/>
    </source>
</evidence>
<protein>
    <submittedName>
        <fullName evidence="6">DUF1205 domain-containing protein</fullName>
    </submittedName>
</protein>
<name>A0ABU4N0L8_9ACTN</name>
<comment type="similarity">
    <text evidence="1">Belongs to the glycosyltransferase 28 family.</text>
</comment>
<evidence type="ECO:0000256" key="3">
    <source>
        <dbReference type="ARBA" id="ARBA00022679"/>
    </source>
</evidence>